<organism evidence="4 5">
    <name type="scientific">Candidatus Clostridium radicumherbarum</name>
    <dbReference type="NCBI Taxonomy" id="3381662"/>
    <lineage>
        <taxon>Bacteria</taxon>
        <taxon>Bacillati</taxon>
        <taxon>Bacillota</taxon>
        <taxon>Clostridia</taxon>
        <taxon>Eubacteriales</taxon>
        <taxon>Clostridiaceae</taxon>
        <taxon>Clostridium</taxon>
    </lineage>
</organism>
<dbReference type="Gene3D" id="3.40.50.720">
    <property type="entry name" value="NAD(P)-binding Rossmann-like Domain"/>
    <property type="match status" value="1"/>
</dbReference>
<reference evidence="4 5" key="1">
    <citation type="submission" date="2024-11" db="EMBL/GenBank/DDBJ databases">
        <authorList>
            <person name="Heng Y.C."/>
            <person name="Lim A.C.H."/>
            <person name="Lee J.K.Y."/>
            <person name="Kittelmann S."/>
        </authorList>
    </citation>
    <scope>NUCLEOTIDE SEQUENCE [LARGE SCALE GENOMIC DNA]</scope>
    <source>
        <strain evidence="4 5">WILCCON 0202</strain>
    </source>
</reference>
<dbReference type="SUPFAM" id="SSF51735">
    <property type="entry name" value="NAD(P)-binding Rossmann-fold domains"/>
    <property type="match status" value="1"/>
</dbReference>
<comment type="pathway">
    <text evidence="2">Carbohydrate biosynthesis; dTDP-L-rhamnose biosynthesis.</text>
</comment>
<evidence type="ECO:0000313" key="4">
    <source>
        <dbReference type="EMBL" id="MFL0269367.1"/>
    </source>
</evidence>
<dbReference type="EC" id="1.1.1.133" evidence="2"/>
<comment type="similarity">
    <text evidence="1 2">Belongs to the dTDP-4-dehydrorhamnose reductase family.</text>
</comment>
<dbReference type="Pfam" id="PF04321">
    <property type="entry name" value="RmlD_sub_bind"/>
    <property type="match status" value="1"/>
</dbReference>
<dbReference type="Proteomes" id="UP001623661">
    <property type="component" value="Unassembled WGS sequence"/>
</dbReference>
<dbReference type="PANTHER" id="PTHR10491:SF4">
    <property type="entry name" value="METHIONINE ADENOSYLTRANSFERASE 2 SUBUNIT BETA"/>
    <property type="match status" value="1"/>
</dbReference>
<sequence>MNKVLILGGSGLVGTAVINEMNKYSQFDVYTTYFQNPILLNQGKSFKLDIEEEDNISNILSTLKPQIIISCLRGDFNKQLIAHIKISKYLKENGGGLYFFSTTNVFDNDLSKPHYEDDLPNTHTDYGQYKIECEKKISEILYDNACILRIPQVWGKDSPRMKELLNSLNSHKDIIVYPKFHHNTNTNEMIARQLCYIINNNLNGIFHLASEDVVNYKEFYKELITGLGFRDARIQEDFEEEGYFALLSKRANEFPKQLRFTNKSVINYLIN</sequence>
<dbReference type="InterPro" id="IPR036291">
    <property type="entry name" value="NAD(P)-bd_dom_sf"/>
</dbReference>
<keyword evidence="2" id="KW-0521">NADP</keyword>
<keyword evidence="2" id="KW-0560">Oxidoreductase</keyword>
<dbReference type="EMBL" id="JBJHZY010000003">
    <property type="protein sequence ID" value="MFL0269367.1"/>
    <property type="molecule type" value="Genomic_DNA"/>
</dbReference>
<dbReference type="InterPro" id="IPR029903">
    <property type="entry name" value="RmlD-like-bd"/>
</dbReference>
<dbReference type="InterPro" id="IPR005913">
    <property type="entry name" value="dTDP_dehydrorham_reduct"/>
</dbReference>
<keyword evidence="5" id="KW-1185">Reference proteome</keyword>
<evidence type="ECO:0000259" key="3">
    <source>
        <dbReference type="Pfam" id="PF04321"/>
    </source>
</evidence>
<dbReference type="RefSeq" id="WP_406765992.1">
    <property type="nucleotide sequence ID" value="NZ_JBJHZY010000003.1"/>
</dbReference>
<comment type="caution">
    <text evidence="4">The sequence shown here is derived from an EMBL/GenBank/DDBJ whole genome shotgun (WGS) entry which is preliminary data.</text>
</comment>
<proteinExistence type="inferred from homology"/>
<gene>
    <name evidence="4" type="ORF">ACJDUH_14860</name>
</gene>
<evidence type="ECO:0000313" key="5">
    <source>
        <dbReference type="Proteomes" id="UP001623661"/>
    </source>
</evidence>
<comment type="function">
    <text evidence="2">Catalyzes the reduction of dTDP-6-deoxy-L-lyxo-4-hexulose to yield dTDP-L-rhamnose.</text>
</comment>
<accession>A0ABW8TUR9</accession>
<feature type="domain" description="RmlD-like substrate binding" evidence="3">
    <location>
        <begin position="82"/>
        <end position="233"/>
    </location>
</feature>
<evidence type="ECO:0000256" key="2">
    <source>
        <dbReference type="RuleBase" id="RU364082"/>
    </source>
</evidence>
<dbReference type="PANTHER" id="PTHR10491">
    <property type="entry name" value="DTDP-4-DEHYDRORHAMNOSE REDUCTASE"/>
    <property type="match status" value="1"/>
</dbReference>
<name>A0ABW8TUR9_9CLOT</name>
<protein>
    <recommendedName>
        <fullName evidence="2">dTDP-4-dehydrorhamnose reductase</fullName>
        <ecNumber evidence="2">1.1.1.133</ecNumber>
    </recommendedName>
</protein>
<evidence type="ECO:0000256" key="1">
    <source>
        <dbReference type="ARBA" id="ARBA00010944"/>
    </source>
</evidence>